<dbReference type="InterPro" id="IPR034164">
    <property type="entry name" value="Pepsin-like_dom"/>
</dbReference>
<proteinExistence type="inferred from homology"/>
<dbReference type="Pfam" id="PF00026">
    <property type="entry name" value="Asp"/>
    <property type="match status" value="1"/>
</dbReference>
<comment type="subcellular location">
    <subcellularLocation>
        <location evidence="1">Secreted</location>
    </subcellularLocation>
</comment>
<evidence type="ECO:0000313" key="15">
    <source>
        <dbReference type="EMBL" id="TKR58777.1"/>
    </source>
</evidence>
<dbReference type="PANTHER" id="PTHR47966">
    <property type="entry name" value="BETA-SITE APP-CLEAVING ENZYME, ISOFORM A-RELATED"/>
    <property type="match status" value="1"/>
</dbReference>
<evidence type="ECO:0000256" key="11">
    <source>
        <dbReference type="PIRSR" id="PIRSR601461-2"/>
    </source>
</evidence>
<evidence type="ECO:0000259" key="14">
    <source>
        <dbReference type="PROSITE" id="PS51767"/>
    </source>
</evidence>
<comment type="similarity">
    <text evidence="2 12">Belongs to the peptidase A1 family.</text>
</comment>
<evidence type="ECO:0000256" key="2">
    <source>
        <dbReference type="ARBA" id="ARBA00007447"/>
    </source>
</evidence>
<dbReference type="PRINTS" id="PR00792">
    <property type="entry name" value="PEPSIN"/>
</dbReference>
<evidence type="ECO:0000256" key="6">
    <source>
        <dbReference type="ARBA" id="ARBA00022750"/>
    </source>
</evidence>
<organism evidence="15 16">
    <name type="scientific">Steinernema carpocapsae</name>
    <name type="common">Entomopathogenic nematode</name>
    <dbReference type="NCBI Taxonomy" id="34508"/>
    <lineage>
        <taxon>Eukaryota</taxon>
        <taxon>Metazoa</taxon>
        <taxon>Ecdysozoa</taxon>
        <taxon>Nematoda</taxon>
        <taxon>Chromadorea</taxon>
        <taxon>Rhabditida</taxon>
        <taxon>Tylenchina</taxon>
        <taxon>Panagrolaimomorpha</taxon>
        <taxon>Strongyloidoidea</taxon>
        <taxon>Steinernematidae</taxon>
        <taxon>Steinernema</taxon>
    </lineage>
</organism>
<dbReference type="SUPFAM" id="SSF50630">
    <property type="entry name" value="Acid proteases"/>
    <property type="match status" value="1"/>
</dbReference>
<evidence type="ECO:0000313" key="16">
    <source>
        <dbReference type="Proteomes" id="UP000298663"/>
    </source>
</evidence>
<evidence type="ECO:0000256" key="9">
    <source>
        <dbReference type="ARBA" id="ARBA00023180"/>
    </source>
</evidence>
<dbReference type="STRING" id="34508.A0A4U5LRY6"/>
<evidence type="ECO:0000256" key="8">
    <source>
        <dbReference type="ARBA" id="ARBA00023157"/>
    </source>
</evidence>
<dbReference type="GO" id="GO:0004190">
    <property type="term" value="F:aspartic-type endopeptidase activity"/>
    <property type="evidence" value="ECO:0007669"/>
    <property type="project" value="UniProtKB-KW"/>
</dbReference>
<gene>
    <name evidence="15" type="ORF">L596_030181</name>
</gene>
<dbReference type="GO" id="GO:0006508">
    <property type="term" value="P:proteolysis"/>
    <property type="evidence" value="ECO:0007669"/>
    <property type="project" value="UniProtKB-KW"/>
</dbReference>
<dbReference type="CDD" id="cd05471">
    <property type="entry name" value="pepsin_like"/>
    <property type="match status" value="1"/>
</dbReference>
<dbReference type="AlphaFoldDB" id="A0A4U5LRY6"/>
<dbReference type="PROSITE" id="PS00141">
    <property type="entry name" value="ASP_PROTEASE"/>
    <property type="match status" value="2"/>
</dbReference>
<evidence type="ECO:0000256" key="5">
    <source>
        <dbReference type="ARBA" id="ARBA00022729"/>
    </source>
</evidence>
<dbReference type="OrthoDB" id="5839471at2759"/>
<feature type="disulfide bond" evidence="11">
    <location>
        <begin position="378"/>
        <end position="410"/>
    </location>
</feature>
<evidence type="ECO:0000256" key="4">
    <source>
        <dbReference type="ARBA" id="ARBA00022670"/>
    </source>
</evidence>
<accession>A0A4U5LRY6</accession>
<dbReference type="InterPro" id="IPR033121">
    <property type="entry name" value="PEPTIDASE_A1"/>
</dbReference>
<keyword evidence="7 12" id="KW-0378">Hydrolase</keyword>
<feature type="active site" evidence="10">
    <location>
        <position position="97"/>
    </location>
</feature>
<feature type="disulfide bond" evidence="11">
    <location>
        <begin position="110"/>
        <end position="175"/>
    </location>
</feature>
<dbReference type="InterPro" id="IPR021109">
    <property type="entry name" value="Peptidase_aspartic_dom_sf"/>
</dbReference>
<dbReference type="InterPro" id="IPR001461">
    <property type="entry name" value="Aspartic_peptidase_A1"/>
</dbReference>
<keyword evidence="9" id="KW-0325">Glycoprotein</keyword>
<evidence type="ECO:0000256" key="10">
    <source>
        <dbReference type="PIRSR" id="PIRSR601461-1"/>
    </source>
</evidence>
<reference evidence="15 16" key="2">
    <citation type="journal article" date="2019" name="G3 (Bethesda)">
        <title>Hybrid Assembly of the Genome of the Entomopathogenic Nematode Steinernema carpocapsae Identifies the X-Chromosome.</title>
        <authorList>
            <person name="Serra L."/>
            <person name="Macchietto M."/>
            <person name="Macias-Munoz A."/>
            <person name="McGill C.J."/>
            <person name="Rodriguez I.M."/>
            <person name="Rodriguez B."/>
            <person name="Murad R."/>
            <person name="Mortazavi A."/>
        </authorList>
    </citation>
    <scope>NUCLEOTIDE SEQUENCE [LARGE SCALE GENOMIC DNA]</scope>
    <source>
        <strain evidence="15 16">ALL</strain>
    </source>
</reference>
<dbReference type="Gene3D" id="2.40.70.10">
    <property type="entry name" value="Acid Proteases"/>
    <property type="match status" value="2"/>
</dbReference>
<dbReference type="PROSITE" id="PS51767">
    <property type="entry name" value="PEPTIDASE_A1"/>
    <property type="match status" value="1"/>
</dbReference>
<evidence type="ECO:0000256" key="12">
    <source>
        <dbReference type="RuleBase" id="RU000454"/>
    </source>
</evidence>
<dbReference type="EMBL" id="AZBU02000013">
    <property type="protein sequence ID" value="TKR58777.1"/>
    <property type="molecule type" value="Genomic_DNA"/>
</dbReference>
<feature type="signal peptide" evidence="13">
    <location>
        <begin position="1"/>
        <end position="19"/>
    </location>
</feature>
<name>A0A4U5LRY6_STECR</name>
<dbReference type="Proteomes" id="UP000298663">
    <property type="component" value="Unassembled WGS sequence"/>
</dbReference>
<dbReference type="FunFam" id="2.40.70.10:FF:000058">
    <property type="entry name" value="ASpartyl Protease"/>
    <property type="match status" value="1"/>
</dbReference>
<keyword evidence="6 12" id="KW-0064">Aspartyl protease</keyword>
<keyword evidence="8 11" id="KW-1015">Disulfide bond</keyword>
<protein>
    <recommendedName>
        <fullName evidence="14">Peptidase A1 domain-containing protein</fullName>
    </recommendedName>
</protein>
<keyword evidence="16" id="KW-1185">Reference proteome</keyword>
<dbReference type="PANTHER" id="PTHR47966:SF45">
    <property type="entry name" value="PEPTIDASE A1 DOMAIN-CONTAINING PROTEIN"/>
    <property type="match status" value="1"/>
</dbReference>
<dbReference type="GO" id="GO:0005764">
    <property type="term" value="C:lysosome"/>
    <property type="evidence" value="ECO:0007669"/>
    <property type="project" value="TreeGrafter"/>
</dbReference>
<reference evidence="15 16" key="1">
    <citation type="journal article" date="2015" name="Genome Biol.">
        <title>Comparative genomics of Steinernema reveals deeply conserved gene regulatory networks.</title>
        <authorList>
            <person name="Dillman A.R."/>
            <person name="Macchietto M."/>
            <person name="Porter C.F."/>
            <person name="Rogers A."/>
            <person name="Williams B."/>
            <person name="Antoshechkin I."/>
            <person name="Lee M.M."/>
            <person name="Goodwin Z."/>
            <person name="Lu X."/>
            <person name="Lewis E.E."/>
            <person name="Goodrich-Blair H."/>
            <person name="Stock S.P."/>
            <person name="Adams B.J."/>
            <person name="Sternberg P.W."/>
            <person name="Mortazavi A."/>
        </authorList>
    </citation>
    <scope>NUCLEOTIDE SEQUENCE [LARGE SCALE GENOMIC DNA]</scope>
    <source>
        <strain evidence="15 16">ALL</strain>
    </source>
</reference>
<evidence type="ECO:0000256" key="7">
    <source>
        <dbReference type="ARBA" id="ARBA00022801"/>
    </source>
</evidence>
<keyword evidence="5 13" id="KW-0732">Signal</keyword>
<keyword evidence="3" id="KW-0964">Secreted</keyword>
<sequence>MLVATLLLVLLASVCSVEASTPKNGSVRLTAGVPMRHRLIKAGKYGEYLELKEKLRVFSAQAVKNKFAQPVDDVEDMIYYAKVHVGTPAQEFMVVLDTGSANLWIPDSTCAPHQVKAAPQDCPSFCQSLEGETCSQFCDRICCTHSEHNLYHKIANLLVKSDANGGDDPEPVDACKKKNKFDSTKSLTYVQDGRPFKIAYGTGSAKGFFGKDVVCFHPTNLCIPDQTFGQATSLAPFFADQPIDGILGLGFGAIAVGKVTPPFINAVDEKLVEMPIFTVYMARSGLRHIEEGGWFTYGGLDEAHCGDVIAYEPLSSASFWQFNLLAIEAGDYKLTEKSQAISDTGTSLIAGPEAIIEKIAASVGATYNKEYQSFTIDCKNRGPNVVFTIGDNKYEVTHDDYTVNVADDVCEFGLFAFGGGGYGPQWILGDPFLRAYCNIHDVAQKRIGFAKPLKH</sequence>
<feature type="active site" evidence="10">
    <location>
        <position position="343"/>
    </location>
</feature>
<evidence type="ECO:0000256" key="1">
    <source>
        <dbReference type="ARBA" id="ARBA00004613"/>
    </source>
</evidence>
<evidence type="ECO:0000256" key="13">
    <source>
        <dbReference type="SAM" id="SignalP"/>
    </source>
</evidence>
<feature type="chain" id="PRO_5020760748" description="Peptidase A1 domain-containing protein" evidence="13">
    <location>
        <begin position="20"/>
        <end position="455"/>
    </location>
</feature>
<evidence type="ECO:0000256" key="3">
    <source>
        <dbReference type="ARBA" id="ARBA00022525"/>
    </source>
</evidence>
<dbReference type="GO" id="GO:0005576">
    <property type="term" value="C:extracellular region"/>
    <property type="evidence" value="ECO:0007669"/>
    <property type="project" value="UniProtKB-SubCell"/>
</dbReference>
<feature type="domain" description="Peptidase A1" evidence="14">
    <location>
        <begin position="79"/>
        <end position="450"/>
    </location>
</feature>
<keyword evidence="4 12" id="KW-0645">Protease</keyword>
<comment type="caution">
    <text evidence="15">The sequence shown here is derived from an EMBL/GenBank/DDBJ whole genome shotgun (WGS) entry which is preliminary data.</text>
</comment>
<dbReference type="InterPro" id="IPR001969">
    <property type="entry name" value="Aspartic_peptidase_AS"/>
</dbReference>